<dbReference type="HOGENOM" id="CLU_3027016_0_0_5"/>
<dbReference type="AlphaFoldDB" id="L0KIY7"/>
<proteinExistence type="predicted"/>
<dbReference type="EMBL" id="CP003358">
    <property type="protein sequence ID" value="AGB45287.1"/>
    <property type="molecule type" value="Genomic_DNA"/>
</dbReference>
<dbReference type="Proteomes" id="UP000010998">
    <property type="component" value="Chromosome"/>
</dbReference>
<accession>L0KIY7</accession>
<protein>
    <submittedName>
        <fullName evidence="1">Uncharacterized protein</fullName>
    </submittedName>
</protein>
<reference evidence="2" key="1">
    <citation type="submission" date="2012-02" db="EMBL/GenBank/DDBJ databases">
        <title>Complete sequence of Mesorhizobium australicum WSM2073.</title>
        <authorList>
            <person name="Lucas S."/>
            <person name="Han J."/>
            <person name="Lapidus A."/>
            <person name="Cheng J.-F."/>
            <person name="Goodwin L."/>
            <person name="Pitluck S."/>
            <person name="Peters L."/>
            <person name="Gu W."/>
            <person name="Detter J.C."/>
            <person name="Han C."/>
            <person name="Tapia R."/>
            <person name="Land M."/>
            <person name="Hauser L."/>
            <person name="Kyrpides N."/>
            <person name="Ivanova N."/>
            <person name="Pagani I."/>
            <person name="Reeve W.G."/>
            <person name="Howieson J.G."/>
            <person name="Tiwari R.P."/>
            <person name="O'Hara G.W."/>
            <person name="Atkins C.A."/>
            <person name="Ronson C.W."/>
            <person name="Nandasena K.G."/>
            <person name="Woyke T."/>
        </authorList>
    </citation>
    <scope>NUCLEOTIDE SEQUENCE [LARGE SCALE GENOMIC DNA]</scope>
    <source>
        <strain evidence="2">LMG 24608 / HAMBI 3006 / WSM2073</strain>
    </source>
</reference>
<dbReference type="KEGG" id="mam:Mesau_02905"/>
<organism evidence="1 2">
    <name type="scientific">Mesorhizobium australicum (strain HAMBI 3006 / LMG 24608 / WSM2073)</name>
    <dbReference type="NCBI Taxonomy" id="754035"/>
    <lineage>
        <taxon>Bacteria</taxon>
        <taxon>Pseudomonadati</taxon>
        <taxon>Pseudomonadota</taxon>
        <taxon>Alphaproteobacteria</taxon>
        <taxon>Hyphomicrobiales</taxon>
        <taxon>Phyllobacteriaceae</taxon>
        <taxon>Mesorhizobium</taxon>
    </lineage>
</organism>
<sequence>MSTSNRWGRGVVAAGFTFRRRPQHLRRTFSSMFYSSLSRADTMLAPAAFGMSASP</sequence>
<evidence type="ECO:0000313" key="2">
    <source>
        <dbReference type="Proteomes" id="UP000010998"/>
    </source>
</evidence>
<evidence type="ECO:0000313" key="1">
    <source>
        <dbReference type="EMBL" id="AGB45287.1"/>
    </source>
</evidence>
<keyword evidence="2" id="KW-1185">Reference proteome</keyword>
<name>L0KIY7_MESAW</name>
<gene>
    <name evidence="1" type="ordered locus">Mesau_02905</name>
</gene>